<dbReference type="EMBL" id="LR130759">
    <property type="protein sequence ID" value="VDM88571.1"/>
    <property type="molecule type" value="Genomic_DNA"/>
</dbReference>
<feature type="region of interest" description="Disordered" evidence="1">
    <location>
        <begin position="355"/>
        <end position="374"/>
    </location>
</feature>
<feature type="transmembrane region" description="Helical" evidence="2">
    <location>
        <begin position="312"/>
        <end position="331"/>
    </location>
</feature>
<feature type="transmembrane region" description="Helical" evidence="2">
    <location>
        <begin position="111"/>
        <end position="132"/>
    </location>
</feature>
<evidence type="ECO:0000313" key="3">
    <source>
        <dbReference type="EMBL" id="VDM88571.1"/>
    </source>
</evidence>
<dbReference type="OrthoDB" id="5386948at2"/>
<evidence type="ECO:0000256" key="2">
    <source>
        <dbReference type="SAM" id="Phobius"/>
    </source>
</evidence>
<organism evidence="3 4">
    <name type="scientific">Mycobacterium basiliense</name>
    <dbReference type="NCBI Taxonomy" id="2094119"/>
    <lineage>
        <taxon>Bacteria</taxon>
        <taxon>Bacillati</taxon>
        <taxon>Actinomycetota</taxon>
        <taxon>Actinomycetes</taxon>
        <taxon>Mycobacteriales</taxon>
        <taxon>Mycobacteriaceae</taxon>
        <taxon>Mycobacterium</taxon>
    </lineage>
</organism>
<gene>
    <name evidence="3" type="ORF">MB901379_02133</name>
</gene>
<keyword evidence="2" id="KW-1133">Transmembrane helix</keyword>
<dbReference type="RefSeq" id="WP_158016610.1">
    <property type="nucleotide sequence ID" value="NZ_CBCSKE010000001.1"/>
</dbReference>
<evidence type="ECO:0008006" key="5">
    <source>
        <dbReference type="Google" id="ProtNLM"/>
    </source>
</evidence>
<sequence length="374" mass="40978">MSNELFLLVLASLFAALFTWAFRALPKEQWQILAAVPLTKGGNGEWHGLNLTYYGFFQATSNSLAVAMAFILFGAIGVTTNAIFALTVLLFAVCWTASKLIVWLIERRQHLFTVGGAVFAGTLALPWLIGLLNHSSGDALGGTIPVIPALAVVSVAYAYGEGLGRLACISFGCCYGKSLQELSPRLRRLLSSFSFTFTGAMKKAAYEGRLEGIRIAPVQAMTSVVFISIALVGTYLFLQSWFIGALLTTMIMTQLWRIFSETLRTRSNRTLRRFSPYQMMAIITVAYITIIAVMFSVEQTESTEISAGLATFWNPLVLLFCQLIWVVVFLITGRSSVTGSKLYFYVHQDRVKGHRPSGEIGAQNGSDHMPAGSS</sequence>
<dbReference type="Proteomes" id="UP000269998">
    <property type="component" value="Chromosome"/>
</dbReference>
<keyword evidence="2" id="KW-0472">Membrane</keyword>
<protein>
    <recommendedName>
        <fullName evidence="5">Prolipoprotein diacylglyceryl transferase</fullName>
    </recommendedName>
</protein>
<evidence type="ECO:0000313" key="4">
    <source>
        <dbReference type="Proteomes" id="UP000269998"/>
    </source>
</evidence>
<feature type="transmembrane region" description="Helical" evidence="2">
    <location>
        <begin position="279"/>
        <end position="297"/>
    </location>
</feature>
<accession>A0A3S4BVJ6</accession>
<keyword evidence="2" id="KW-0812">Transmembrane</keyword>
<name>A0A3S4BVJ6_9MYCO</name>
<feature type="transmembrane region" description="Helical" evidence="2">
    <location>
        <begin position="53"/>
        <end position="76"/>
    </location>
</feature>
<reference evidence="4" key="1">
    <citation type="submission" date="2018-02" db="EMBL/GenBank/DDBJ databases">
        <authorList>
            <person name="Seth-Smith MB H."/>
            <person name="Seth-Smith H."/>
        </authorList>
    </citation>
    <scope>NUCLEOTIDE SEQUENCE [LARGE SCALE GENOMIC DNA]</scope>
</reference>
<keyword evidence="4" id="KW-1185">Reference proteome</keyword>
<evidence type="ECO:0000256" key="1">
    <source>
        <dbReference type="SAM" id="MobiDB-lite"/>
    </source>
</evidence>
<proteinExistence type="predicted"/>
<dbReference type="KEGG" id="mbai:MB901379_02133"/>
<dbReference type="AlphaFoldDB" id="A0A3S4BVJ6"/>
<feature type="transmembrane region" description="Helical" evidence="2">
    <location>
        <begin position="83"/>
        <end position="105"/>
    </location>
</feature>
<feature type="transmembrane region" description="Helical" evidence="2">
    <location>
        <begin position="139"/>
        <end position="159"/>
    </location>
</feature>